<feature type="domain" description="Radical SAM core" evidence="5">
    <location>
        <begin position="91"/>
        <end position="304"/>
    </location>
</feature>
<dbReference type="GO" id="GO:0051536">
    <property type="term" value="F:iron-sulfur cluster binding"/>
    <property type="evidence" value="ECO:0007669"/>
    <property type="project" value="UniProtKB-KW"/>
</dbReference>
<dbReference type="EMBL" id="SSTJ01000003">
    <property type="protein sequence ID" value="THG37905.1"/>
    <property type="molecule type" value="Genomic_DNA"/>
</dbReference>
<keyword evidence="4" id="KW-0411">Iron-sulfur</keyword>
<dbReference type="SFLD" id="SFLDG01386">
    <property type="entry name" value="main_SPASM_domain-containing"/>
    <property type="match status" value="1"/>
</dbReference>
<dbReference type="PROSITE" id="PS51918">
    <property type="entry name" value="RADICAL_SAM"/>
    <property type="match status" value="1"/>
</dbReference>
<evidence type="ECO:0000256" key="4">
    <source>
        <dbReference type="ARBA" id="ARBA00023014"/>
    </source>
</evidence>
<name>A0A4S4G5G0_9ACTN</name>
<dbReference type="SFLD" id="SFLDG01067">
    <property type="entry name" value="SPASM/twitch_domain_containing"/>
    <property type="match status" value="1"/>
</dbReference>
<dbReference type="InterPro" id="IPR058240">
    <property type="entry name" value="rSAM_sf"/>
</dbReference>
<accession>A0A4S4G5G0</accession>
<evidence type="ECO:0000259" key="5">
    <source>
        <dbReference type="PROSITE" id="PS51918"/>
    </source>
</evidence>
<dbReference type="CDD" id="cd01335">
    <property type="entry name" value="Radical_SAM"/>
    <property type="match status" value="1"/>
</dbReference>
<dbReference type="SUPFAM" id="SSF102114">
    <property type="entry name" value="Radical SAM enzymes"/>
    <property type="match status" value="1"/>
</dbReference>
<dbReference type="InterPro" id="IPR013785">
    <property type="entry name" value="Aldolase_TIM"/>
</dbReference>
<dbReference type="AlphaFoldDB" id="A0A4S4G5G0"/>
<evidence type="ECO:0000256" key="2">
    <source>
        <dbReference type="ARBA" id="ARBA00022723"/>
    </source>
</evidence>
<dbReference type="PANTHER" id="PTHR11228:SF7">
    <property type="entry name" value="PQQA PEPTIDE CYCLASE"/>
    <property type="match status" value="1"/>
</dbReference>
<dbReference type="SFLD" id="SFLDS00029">
    <property type="entry name" value="Radical_SAM"/>
    <property type="match status" value="1"/>
</dbReference>
<reference evidence="6 7" key="1">
    <citation type="submission" date="2019-04" db="EMBL/GenBank/DDBJ databases">
        <title>Microbes associate with the intestines of laboratory mice.</title>
        <authorList>
            <person name="Navarre W."/>
            <person name="Wong E."/>
            <person name="Huang K.C."/>
            <person name="Tropini C."/>
            <person name="Ng K."/>
            <person name="Yu B."/>
        </authorList>
    </citation>
    <scope>NUCLEOTIDE SEQUENCE [LARGE SCALE GENOMIC DNA]</scope>
    <source>
        <strain evidence="6 7">NM80_B27</strain>
    </source>
</reference>
<dbReference type="SMART" id="SM00729">
    <property type="entry name" value="Elp3"/>
    <property type="match status" value="1"/>
</dbReference>
<dbReference type="NCBIfam" id="TIGR04085">
    <property type="entry name" value="rSAM_more_4Fe4S"/>
    <property type="match status" value="1"/>
</dbReference>
<evidence type="ECO:0000256" key="1">
    <source>
        <dbReference type="ARBA" id="ARBA00022691"/>
    </source>
</evidence>
<sequence>MGDTVGKHLSFGNFRFGRKRSNVENEIRFFRVGRVPMMGNPATGHLIGLSDDEVAVARAFAAGEVPLDAVAGVHGALADQLRQGAYGARRLPWVRSAYLHVTHRCNLCCEGCYSWEGHRNRLPDSTVGELRRALRFLSRQGIDELNVSGGEPFLRDDLPAVLEAAAIEFGIPSINILTNGTVLDPALLQACAPFVSMLSVSFDGASADDAAWVRGEQRFDELVAFARAAQDAGMSVCITPTLHRWNMEDVPRYIALADALGVQVGFSLLSPTSTGEVRHDLLPRGDDLHRLARLMLEAAEGGEEVAVESLACGLACRDNCGAGITSLSVAADGSVYPCHMMHDARFCMGNVFTGDGPTCEERLAMAERVHAWDAESACSACDFRWLCGGGCRARTLGAQTREDPYCETHRAFFSGVFDQIERHLTKEDHHAVSH</sequence>
<dbReference type="InterPro" id="IPR007197">
    <property type="entry name" value="rSAM"/>
</dbReference>
<dbReference type="Proteomes" id="UP000308978">
    <property type="component" value="Unassembled WGS sequence"/>
</dbReference>
<evidence type="ECO:0000313" key="7">
    <source>
        <dbReference type="Proteomes" id="UP000308978"/>
    </source>
</evidence>
<organism evidence="6 7">
    <name type="scientific">Adlercreutzia caecimuris</name>
    <dbReference type="NCBI Taxonomy" id="671266"/>
    <lineage>
        <taxon>Bacteria</taxon>
        <taxon>Bacillati</taxon>
        <taxon>Actinomycetota</taxon>
        <taxon>Coriobacteriia</taxon>
        <taxon>Eggerthellales</taxon>
        <taxon>Eggerthellaceae</taxon>
        <taxon>Adlercreutzia</taxon>
    </lineage>
</organism>
<dbReference type="Gene3D" id="3.20.20.70">
    <property type="entry name" value="Aldolase class I"/>
    <property type="match status" value="1"/>
</dbReference>
<keyword evidence="2" id="KW-0479">Metal-binding</keyword>
<dbReference type="InterPro" id="IPR050377">
    <property type="entry name" value="Radical_SAM_PqqE_MftC-like"/>
</dbReference>
<dbReference type="GO" id="GO:0046872">
    <property type="term" value="F:metal ion binding"/>
    <property type="evidence" value="ECO:0007669"/>
    <property type="project" value="UniProtKB-KW"/>
</dbReference>
<dbReference type="PANTHER" id="PTHR11228">
    <property type="entry name" value="RADICAL SAM DOMAIN PROTEIN"/>
    <property type="match status" value="1"/>
</dbReference>
<dbReference type="InterPro" id="IPR006638">
    <property type="entry name" value="Elp3/MiaA/NifB-like_rSAM"/>
</dbReference>
<evidence type="ECO:0000313" key="6">
    <source>
        <dbReference type="EMBL" id="THG37905.1"/>
    </source>
</evidence>
<comment type="caution">
    <text evidence="6">The sequence shown here is derived from an EMBL/GenBank/DDBJ whole genome shotgun (WGS) entry which is preliminary data.</text>
</comment>
<keyword evidence="3" id="KW-0408">Iron</keyword>
<evidence type="ECO:0000256" key="3">
    <source>
        <dbReference type="ARBA" id="ARBA00023004"/>
    </source>
</evidence>
<protein>
    <submittedName>
        <fullName evidence="6">Radical SAM protein</fullName>
    </submittedName>
</protein>
<keyword evidence="1" id="KW-0949">S-adenosyl-L-methionine</keyword>
<dbReference type="Pfam" id="PF04055">
    <property type="entry name" value="Radical_SAM"/>
    <property type="match status" value="1"/>
</dbReference>
<gene>
    <name evidence="6" type="ORF">E5986_03305</name>
</gene>
<proteinExistence type="predicted"/>
<dbReference type="GO" id="GO:0003824">
    <property type="term" value="F:catalytic activity"/>
    <property type="evidence" value="ECO:0007669"/>
    <property type="project" value="InterPro"/>
</dbReference>
<dbReference type="InterPro" id="IPR023885">
    <property type="entry name" value="4Fe4S-binding_SPASM_dom"/>
</dbReference>